<dbReference type="STRING" id="1193182.BN11_810009"/>
<comment type="function">
    <text evidence="5">Catalyzes the formation of L-homocysteine from O-succinyl-L-homoserine (OSHS) and hydrogen sulfide.</text>
</comment>
<dbReference type="PANTHER" id="PTHR11808:SF80">
    <property type="entry name" value="CYSTATHIONINE GAMMA-LYASE"/>
    <property type="match status" value="1"/>
</dbReference>
<dbReference type="CDD" id="cd00614">
    <property type="entry name" value="CGS_like"/>
    <property type="match status" value="1"/>
</dbReference>
<evidence type="ECO:0000256" key="4">
    <source>
        <dbReference type="ARBA" id="ARBA00052699"/>
    </source>
</evidence>
<dbReference type="GO" id="GO:0016765">
    <property type="term" value="F:transferase activity, transferring alkyl or aryl (other than methyl) groups"/>
    <property type="evidence" value="ECO:0007669"/>
    <property type="project" value="UniProtKB-UniRule"/>
</dbReference>
<dbReference type="GO" id="GO:0071266">
    <property type="term" value="P:'de novo' L-methionine biosynthetic process"/>
    <property type="evidence" value="ECO:0007669"/>
    <property type="project" value="UniProtKB-UniRule"/>
</dbReference>
<dbReference type="InterPro" id="IPR015422">
    <property type="entry name" value="PyrdxlP-dep_Trfase_small"/>
</dbReference>
<dbReference type="UniPathway" id="UPA00051">
    <property type="reaction ID" value="UER00449"/>
</dbReference>
<comment type="pathway">
    <text evidence="5">Amino-acid biosynthesis; L-methionine biosynthesis via de novo pathway; L-homocysteine from O-succinyl-L-homoserine: step 1/1.</text>
</comment>
<dbReference type="EMBL" id="CAJA01000509">
    <property type="protein sequence ID" value="CCH75570.1"/>
    <property type="molecule type" value="Genomic_DNA"/>
</dbReference>
<dbReference type="AlphaFoldDB" id="W6K312"/>
<dbReference type="InterPro" id="IPR000277">
    <property type="entry name" value="Cys/Met-Metab_PyrdxlP-dep_enz"/>
</dbReference>
<dbReference type="FunFam" id="3.40.640.10:FF:000046">
    <property type="entry name" value="Cystathionine gamma-lyase"/>
    <property type="match status" value="1"/>
</dbReference>
<dbReference type="GO" id="GO:0047982">
    <property type="term" value="F:homocysteine desulfhydrase activity"/>
    <property type="evidence" value="ECO:0007669"/>
    <property type="project" value="UniProtKB-EC"/>
</dbReference>
<keyword evidence="5 8" id="KW-0808">Transferase</keyword>
<dbReference type="GO" id="GO:0030170">
    <property type="term" value="F:pyridoxal phosphate binding"/>
    <property type="evidence" value="ECO:0007669"/>
    <property type="project" value="UniProtKB-UniRule"/>
</dbReference>
<dbReference type="GO" id="GO:0019346">
    <property type="term" value="P:transsulfuration"/>
    <property type="evidence" value="ECO:0007669"/>
    <property type="project" value="InterPro"/>
</dbReference>
<dbReference type="GO" id="GO:0018826">
    <property type="term" value="F:methionine gamma-lyase activity"/>
    <property type="evidence" value="ECO:0007669"/>
    <property type="project" value="UniProtKB-EC"/>
</dbReference>
<evidence type="ECO:0000256" key="5">
    <source>
        <dbReference type="HAMAP-Rule" id="MF_02056"/>
    </source>
</evidence>
<reference evidence="8 9" key="1">
    <citation type="journal article" date="2013" name="ISME J.">
        <title>A metabolic model for members of the genus Tetrasphaera involved in enhanced biological phosphorus removal.</title>
        <authorList>
            <person name="Kristiansen R."/>
            <person name="Nguyen H.T.T."/>
            <person name="Saunders A.M."/>
            <person name="Nielsen J.L."/>
            <person name="Wimmer R."/>
            <person name="Le V.Q."/>
            <person name="McIlroy S.J."/>
            <person name="Petrovski S."/>
            <person name="Seviour R.J."/>
            <person name="Calteau A."/>
            <person name="Nielsen K.L."/>
            <person name="Nielsen P.H."/>
        </authorList>
    </citation>
    <scope>NUCLEOTIDE SEQUENCE [LARGE SCALE GENOMIC DNA]</scope>
    <source>
        <strain evidence="8 9">Ben110</strain>
    </source>
</reference>
<comment type="similarity">
    <text evidence="5">Belongs to the trans-sulfuration enzymes family. MetZ subfamily.</text>
</comment>
<dbReference type="Gene3D" id="3.90.1150.10">
    <property type="entry name" value="Aspartate Aminotransferase, domain 1"/>
    <property type="match status" value="1"/>
</dbReference>
<dbReference type="OrthoDB" id="9780685at2"/>
<evidence type="ECO:0000313" key="9">
    <source>
        <dbReference type="Proteomes" id="UP000035763"/>
    </source>
</evidence>
<feature type="modified residue" description="N6-(pyridoxal phosphate)lysine" evidence="5 6">
    <location>
        <position position="212"/>
    </location>
</feature>
<dbReference type="EC" id="2.5.1.-" evidence="5"/>
<name>W6K312_9MICO</name>
<dbReference type="GO" id="GO:0005737">
    <property type="term" value="C:cytoplasm"/>
    <property type="evidence" value="ECO:0007669"/>
    <property type="project" value="TreeGrafter"/>
</dbReference>
<dbReference type="SUPFAM" id="SSF53383">
    <property type="entry name" value="PLP-dependent transferases"/>
    <property type="match status" value="1"/>
</dbReference>
<dbReference type="FunFam" id="3.90.1150.10:FF:000033">
    <property type="entry name" value="Cystathionine gamma-synthase"/>
    <property type="match status" value="1"/>
</dbReference>
<accession>W6K312</accession>
<dbReference type="InterPro" id="IPR015421">
    <property type="entry name" value="PyrdxlP-dep_Trfase_major"/>
</dbReference>
<evidence type="ECO:0000256" key="7">
    <source>
        <dbReference type="RuleBase" id="RU362118"/>
    </source>
</evidence>
<comment type="catalytic activity">
    <reaction evidence="3">
        <text>L-homocysteine + H2O = 2-oxobutanoate + hydrogen sulfide + NH4(+) + H(+)</text>
        <dbReference type="Rhea" id="RHEA:14501"/>
        <dbReference type="ChEBI" id="CHEBI:15377"/>
        <dbReference type="ChEBI" id="CHEBI:15378"/>
        <dbReference type="ChEBI" id="CHEBI:16763"/>
        <dbReference type="ChEBI" id="CHEBI:28938"/>
        <dbReference type="ChEBI" id="CHEBI:29919"/>
        <dbReference type="ChEBI" id="CHEBI:58199"/>
        <dbReference type="EC" id="4.4.1.2"/>
    </reaction>
    <physiologicalReaction direction="left-to-right" evidence="3">
        <dbReference type="Rhea" id="RHEA:14502"/>
    </physiologicalReaction>
</comment>
<keyword evidence="9" id="KW-1185">Reference proteome</keyword>
<evidence type="ECO:0000313" key="8">
    <source>
        <dbReference type="EMBL" id="CCH75570.1"/>
    </source>
</evidence>
<dbReference type="Gene3D" id="3.40.640.10">
    <property type="entry name" value="Type I PLP-dependent aspartate aminotransferase-like (Major domain)"/>
    <property type="match status" value="1"/>
</dbReference>
<dbReference type="NCBIfam" id="TIGR01325">
    <property type="entry name" value="O_suc_HS_sulf"/>
    <property type="match status" value="1"/>
</dbReference>
<protein>
    <recommendedName>
        <fullName evidence="5">O-succinylhomoserine sulfhydrylase</fullName>
        <shortName evidence="5">OSH sulfhydrylase</shortName>
        <shortName evidence="5">OSHS sulfhydrylase</shortName>
        <ecNumber evidence="5">2.5.1.-</ecNumber>
    </recommendedName>
</protein>
<dbReference type="HAMAP" id="MF_02056">
    <property type="entry name" value="MetZ"/>
    <property type="match status" value="1"/>
</dbReference>
<keyword evidence="5" id="KW-0028">Amino-acid biosynthesis</keyword>
<evidence type="ECO:0000256" key="3">
    <source>
        <dbReference type="ARBA" id="ARBA00048780"/>
    </source>
</evidence>
<dbReference type="Proteomes" id="UP000035763">
    <property type="component" value="Unassembled WGS sequence"/>
</dbReference>
<evidence type="ECO:0000256" key="6">
    <source>
        <dbReference type="PIRSR" id="PIRSR001434-2"/>
    </source>
</evidence>
<comment type="catalytic activity">
    <reaction evidence="4">
        <text>L-methionine + H2O = methanethiol + 2-oxobutanoate + NH4(+)</text>
        <dbReference type="Rhea" id="RHEA:23800"/>
        <dbReference type="ChEBI" id="CHEBI:15377"/>
        <dbReference type="ChEBI" id="CHEBI:16007"/>
        <dbReference type="ChEBI" id="CHEBI:16763"/>
        <dbReference type="ChEBI" id="CHEBI:28938"/>
        <dbReference type="ChEBI" id="CHEBI:57844"/>
        <dbReference type="EC" id="4.4.1.11"/>
    </reaction>
    <physiologicalReaction direction="left-to-right" evidence="4">
        <dbReference type="Rhea" id="RHEA:23801"/>
    </physiologicalReaction>
</comment>
<organism evidence="8 9">
    <name type="scientific">Nostocoides australiense Ben110</name>
    <dbReference type="NCBI Taxonomy" id="1193182"/>
    <lineage>
        <taxon>Bacteria</taxon>
        <taxon>Bacillati</taxon>
        <taxon>Actinomycetota</taxon>
        <taxon>Actinomycetes</taxon>
        <taxon>Micrococcales</taxon>
        <taxon>Intrasporangiaceae</taxon>
        <taxon>Nostocoides</taxon>
    </lineage>
</organism>
<comment type="cofactor">
    <cofactor evidence="1 5 7">
        <name>pyridoxal 5'-phosphate</name>
        <dbReference type="ChEBI" id="CHEBI:597326"/>
    </cofactor>
</comment>
<dbReference type="RefSeq" id="WP_048696130.1">
    <property type="nucleotide sequence ID" value="NZ_HG764815.1"/>
</dbReference>
<comment type="caution">
    <text evidence="8">The sequence shown here is derived from an EMBL/GenBank/DDBJ whole genome shotgun (WGS) entry which is preliminary data.</text>
</comment>
<dbReference type="Pfam" id="PF01053">
    <property type="entry name" value="Cys_Met_Meta_PP"/>
    <property type="match status" value="1"/>
</dbReference>
<dbReference type="InterPro" id="IPR015424">
    <property type="entry name" value="PyrdxlP-dep_Trfase"/>
</dbReference>
<dbReference type="InterPro" id="IPR006234">
    <property type="entry name" value="O-succ-hSer_sulfhydrylase"/>
</dbReference>
<dbReference type="GO" id="GO:0071268">
    <property type="term" value="P:homocysteine biosynthetic process"/>
    <property type="evidence" value="ECO:0007669"/>
    <property type="project" value="InterPro"/>
</dbReference>
<gene>
    <name evidence="5 8" type="primary">metZ</name>
    <name evidence="8" type="ORF">BN11_810009</name>
</gene>
<evidence type="ECO:0000256" key="2">
    <source>
        <dbReference type="ARBA" id="ARBA00022898"/>
    </source>
</evidence>
<sequence length="398" mass="42453">MSDPNERGDLRRETLAVRAGLHRSAFDETAEAMYLTSGYVYDTAGEAEATFLEEVDRYSYSRYANPTVTMFEDRLAALEGAQAAYATPTGMSAVFAALGGLCAAGDRIVASKALFGTCYTVCAEILPRWGVEAVFVDGTDLDAWREALSVPTKAVFFETPSNPTMTLVDIAAVSELAHAAGATVVVDNVFGTPLFSSPLQHGADLVVYSATKHIDGQGRVMGGAVLGSLQLITDVVRPMIRVLGLTMSAFNAWVLVKSLEIMDLRLTKQAEGALAVAEWLEANPLVSQVFYPGLASHPQATLIARQMTGHGTVVTFTLDTDRAGAFRALDALEIVDISNNLGDTKSLATHPATTTHSKIPEAERLALGITDGTVRLSVGLEHPDDLIADLERAFAAVR</sequence>
<comment type="catalytic activity">
    <reaction evidence="5">
        <text>O-succinyl-L-homoserine + hydrogen sulfide = L-homocysteine + succinate</text>
        <dbReference type="Rhea" id="RHEA:27826"/>
        <dbReference type="ChEBI" id="CHEBI:29919"/>
        <dbReference type="ChEBI" id="CHEBI:30031"/>
        <dbReference type="ChEBI" id="CHEBI:57661"/>
        <dbReference type="ChEBI" id="CHEBI:58199"/>
    </reaction>
</comment>
<dbReference type="PANTHER" id="PTHR11808">
    <property type="entry name" value="TRANS-SULFURATION ENZYME FAMILY MEMBER"/>
    <property type="match status" value="1"/>
</dbReference>
<evidence type="ECO:0000256" key="1">
    <source>
        <dbReference type="ARBA" id="ARBA00001933"/>
    </source>
</evidence>
<dbReference type="PIRSF" id="PIRSF001434">
    <property type="entry name" value="CGS"/>
    <property type="match status" value="1"/>
</dbReference>
<keyword evidence="5" id="KW-0486">Methionine biosynthesis</keyword>
<keyword evidence="2 5" id="KW-0663">Pyridoxal phosphate</keyword>
<proteinExistence type="inferred from homology"/>
<comment type="subunit">
    <text evidence="5">Homotetramer.</text>
</comment>